<sequence length="77" mass="8756">MRSDDEPTLHVKKKGNAFIIVCLYVDDIIYSTSSISLVDEFKSQMMNEFQMSDMGEYAKDILIKFSLLNCKPSATPL</sequence>
<reference evidence="2" key="1">
    <citation type="journal article" date="2012" name="Nature">
        <title>The tomato genome sequence provides insights into fleshy fruit evolution.</title>
        <authorList>
            <consortium name="Tomato Genome Consortium"/>
        </authorList>
    </citation>
    <scope>NUCLEOTIDE SEQUENCE [LARGE SCALE GENOMIC DNA]</scope>
    <source>
        <strain evidence="2">cv. Heinz 1706</strain>
    </source>
</reference>
<organism evidence="2">
    <name type="scientific">Solanum lycopersicum</name>
    <name type="common">Tomato</name>
    <name type="synonym">Lycopersicon esculentum</name>
    <dbReference type="NCBI Taxonomy" id="4081"/>
    <lineage>
        <taxon>Eukaryota</taxon>
        <taxon>Viridiplantae</taxon>
        <taxon>Streptophyta</taxon>
        <taxon>Embryophyta</taxon>
        <taxon>Tracheophyta</taxon>
        <taxon>Spermatophyta</taxon>
        <taxon>Magnoliopsida</taxon>
        <taxon>eudicotyledons</taxon>
        <taxon>Gunneridae</taxon>
        <taxon>Pentapetalae</taxon>
        <taxon>asterids</taxon>
        <taxon>lamiids</taxon>
        <taxon>Solanales</taxon>
        <taxon>Solanaceae</taxon>
        <taxon>Solanoideae</taxon>
        <taxon>Solaneae</taxon>
        <taxon>Solanum</taxon>
        <taxon>Solanum subgen. Lycopersicon</taxon>
    </lineage>
</organism>
<protein>
    <recommendedName>
        <fullName evidence="1">Reverse transcriptase Ty1/copia-type domain-containing protein</fullName>
    </recommendedName>
</protein>
<dbReference type="EnsemblPlants" id="Solyc01g014538.1.1">
    <property type="protein sequence ID" value="Solyc01g014538.1.1"/>
    <property type="gene ID" value="Solyc01g014538.1"/>
</dbReference>
<dbReference type="InParanoid" id="A0A3Q7EB68"/>
<accession>A0A3Q7EB68</accession>
<proteinExistence type="predicted"/>
<evidence type="ECO:0000313" key="3">
    <source>
        <dbReference type="Proteomes" id="UP000004994"/>
    </source>
</evidence>
<name>A0A3Q7EB68_SOLLC</name>
<dbReference type="Gramene" id="Solyc01g014538.1.1">
    <property type="protein sequence ID" value="Solyc01g014538.1.1"/>
    <property type="gene ID" value="Solyc01g014538.1"/>
</dbReference>
<evidence type="ECO:0000259" key="1">
    <source>
        <dbReference type="Pfam" id="PF07727"/>
    </source>
</evidence>
<feature type="domain" description="Reverse transcriptase Ty1/copia-type" evidence="1">
    <location>
        <begin position="3"/>
        <end position="61"/>
    </location>
</feature>
<dbReference type="AlphaFoldDB" id="A0A3Q7EB68"/>
<keyword evidence="3" id="KW-1185">Reference proteome</keyword>
<evidence type="ECO:0000313" key="2">
    <source>
        <dbReference type="EnsemblPlants" id="Solyc01g014538.1.1"/>
    </source>
</evidence>
<reference evidence="2" key="2">
    <citation type="submission" date="2019-01" db="UniProtKB">
        <authorList>
            <consortium name="EnsemblPlants"/>
        </authorList>
    </citation>
    <scope>IDENTIFICATION</scope>
    <source>
        <strain evidence="2">cv. Heinz 1706</strain>
    </source>
</reference>
<dbReference type="InterPro" id="IPR013103">
    <property type="entry name" value="RVT_2"/>
</dbReference>
<dbReference type="Pfam" id="PF07727">
    <property type="entry name" value="RVT_2"/>
    <property type="match status" value="1"/>
</dbReference>
<dbReference type="Proteomes" id="UP000004994">
    <property type="component" value="Chromosome 1"/>
</dbReference>